<evidence type="ECO:0000256" key="1">
    <source>
        <dbReference type="SAM" id="MobiDB-lite"/>
    </source>
</evidence>
<sequence length="66" mass="6619">MSEHPNEVEQDETRSSVAPGVAAAMREVRRVAAGTGEVAGRVATGRLGGGRRTVADGDGEASPDGG</sequence>
<protein>
    <submittedName>
        <fullName evidence="2">Uncharacterized protein</fullName>
    </submittedName>
</protein>
<dbReference type="RefSeq" id="WP_182543129.1">
    <property type="nucleotide sequence ID" value="NZ_JACGWZ010000001.1"/>
</dbReference>
<dbReference type="Proteomes" id="UP000569329">
    <property type="component" value="Unassembled WGS sequence"/>
</dbReference>
<reference evidence="2 3" key="1">
    <citation type="submission" date="2020-07" db="EMBL/GenBank/DDBJ databases">
        <title>Sequencing the genomes of 1000 actinobacteria strains.</title>
        <authorList>
            <person name="Klenk H.-P."/>
        </authorList>
    </citation>
    <scope>NUCLEOTIDE SEQUENCE [LARGE SCALE GENOMIC DNA]</scope>
    <source>
        <strain evidence="2 3">DSM 45975</strain>
    </source>
</reference>
<name>A0A839DSJ5_9PSEU</name>
<proteinExistence type="predicted"/>
<feature type="compositionally biased region" description="Basic and acidic residues" evidence="1">
    <location>
        <begin position="1"/>
        <end position="14"/>
    </location>
</feature>
<feature type="region of interest" description="Disordered" evidence="1">
    <location>
        <begin position="43"/>
        <end position="66"/>
    </location>
</feature>
<dbReference type="AlphaFoldDB" id="A0A839DSJ5"/>
<feature type="region of interest" description="Disordered" evidence="1">
    <location>
        <begin position="1"/>
        <end position="21"/>
    </location>
</feature>
<evidence type="ECO:0000313" key="3">
    <source>
        <dbReference type="Proteomes" id="UP000569329"/>
    </source>
</evidence>
<feature type="compositionally biased region" description="Acidic residues" evidence="1">
    <location>
        <begin position="57"/>
        <end position="66"/>
    </location>
</feature>
<organism evidence="2 3">
    <name type="scientific">Halosaccharopolyspora lacisalsi</name>
    <dbReference type="NCBI Taxonomy" id="1000566"/>
    <lineage>
        <taxon>Bacteria</taxon>
        <taxon>Bacillati</taxon>
        <taxon>Actinomycetota</taxon>
        <taxon>Actinomycetes</taxon>
        <taxon>Pseudonocardiales</taxon>
        <taxon>Pseudonocardiaceae</taxon>
        <taxon>Halosaccharopolyspora</taxon>
    </lineage>
</organism>
<keyword evidence="3" id="KW-1185">Reference proteome</keyword>
<evidence type="ECO:0000313" key="2">
    <source>
        <dbReference type="EMBL" id="MBA8823930.1"/>
    </source>
</evidence>
<dbReference type="EMBL" id="JACGWZ010000001">
    <property type="protein sequence ID" value="MBA8823930.1"/>
    <property type="molecule type" value="Genomic_DNA"/>
</dbReference>
<accession>A0A839DSJ5</accession>
<comment type="caution">
    <text evidence="2">The sequence shown here is derived from an EMBL/GenBank/DDBJ whole genome shotgun (WGS) entry which is preliminary data.</text>
</comment>
<gene>
    <name evidence="2" type="ORF">FHX42_001259</name>
</gene>